<dbReference type="PANTHER" id="PTHR42080:SF3">
    <property type="entry name" value="SRR1-LIKE DOMAIN-CONTAINING PROTEIN"/>
    <property type="match status" value="1"/>
</dbReference>
<evidence type="ECO:0000313" key="3">
    <source>
        <dbReference type="Proteomes" id="UP000254866"/>
    </source>
</evidence>
<gene>
    <name evidence="2" type="ORF">BP5553_07134</name>
</gene>
<dbReference type="EMBL" id="NPIC01000006">
    <property type="protein sequence ID" value="RDL35203.1"/>
    <property type="molecule type" value="Genomic_DNA"/>
</dbReference>
<dbReference type="OrthoDB" id="5230585at2759"/>
<dbReference type="GeneID" id="43599983"/>
<evidence type="ECO:0000259" key="1">
    <source>
        <dbReference type="Pfam" id="PF07985"/>
    </source>
</evidence>
<dbReference type="PANTHER" id="PTHR42080">
    <property type="entry name" value="SRR1 DOMAIN-CONTAINING PROTEIN"/>
    <property type="match status" value="1"/>
</dbReference>
<reference evidence="2 3" key="1">
    <citation type="journal article" date="2018" name="IMA Fungus">
        <title>IMA Genome-F 9: Draft genome sequence of Annulohypoxylon stygium, Aspergillus mulundensis, Berkeleyomyces basicola (syn. Thielaviopsis basicola), Ceratocystis smalleyi, two Cercospora beticola strains, Coleophoma cylindrospora, Fusarium fracticaudum, Phialophora cf. hyalina, and Morchella septimelata.</title>
        <authorList>
            <person name="Wingfield B.D."/>
            <person name="Bills G.F."/>
            <person name="Dong Y."/>
            <person name="Huang W."/>
            <person name="Nel W.J."/>
            <person name="Swalarsk-Parry B.S."/>
            <person name="Vaghefi N."/>
            <person name="Wilken P.M."/>
            <person name="An Z."/>
            <person name="de Beer Z.W."/>
            <person name="De Vos L."/>
            <person name="Chen L."/>
            <person name="Duong T.A."/>
            <person name="Gao Y."/>
            <person name="Hammerbacher A."/>
            <person name="Kikkert J.R."/>
            <person name="Li Y."/>
            <person name="Li H."/>
            <person name="Li K."/>
            <person name="Li Q."/>
            <person name="Liu X."/>
            <person name="Ma X."/>
            <person name="Naidoo K."/>
            <person name="Pethybridge S.J."/>
            <person name="Sun J."/>
            <person name="Steenkamp E.T."/>
            <person name="van der Nest M.A."/>
            <person name="van Wyk S."/>
            <person name="Wingfield M.J."/>
            <person name="Xiong C."/>
            <person name="Yue Q."/>
            <person name="Zhang X."/>
        </authorList>
    </citation>
    <scope>NUCLEOTIDE SEQUENCE [LARGE SCALE GENOMIC DNA]</scope>
    <source>
        <strain evidence="2 3">BP 5553</strain>
    </source>
</reference>
<dbReference type="Pfam" id="PF07985">
    <property type="entry name" value="SRR1"/>
    <property type="match status" value="1"/>
</dbReference>
<accession>A0A370TIM3</accession>
<dbReference type="Proteomes" id="UP000254866">
    <property type="component" value="Unassembled WGS sequence"/>
</dbReference>
<organism evidence="2 3">
    <name type="scientific">Venustampulla echinocandica</name>
    <dbReference type="NCBI Taxonomy" id="2656787"/>
    <lineage>
        <taxon>Eukaryota</taxon>
        <taxon>Fungi</taxon>
        <taxon>Dikarya</taxon>
        <taxon>Ascomycota</taxon>
        <taxon>Pezizomycotina</taxon>
        <taxon>Leotiomycetes</taxon>
        <taxon>Helotiales</taxon>
        <taxon>Pleuroascaceae</taxon>
        <taxon>Venustampulla</taxon>
    </lineage>
</organism>
<dbReference type="InterPro" id="IPR012942">
    <property type="entry name" value="SRR1-like"/>
</dbReference>
<dbReference type="AlphaFoldDB" id="A0A370TIM3"/>
<sequence>MPLAMGGAELARETRGVEYILKAYASGVPLFPRSLLEDLDRQLALNGDCVYINNIDNIPQEHYIKVPSVCGNSRPASDPHGSLTNLRPASPGEELHFELNAITISYTKHIKPPKFALSEVTSAFGQARQAWQKSDACRSLKQHLATATFSVSINKIVCFGLGSLTGTDKPHPSRSNTQHAAVETMAEVLKERSGRSIHCYAQEPEYNAVDKEFLETIKITPVDDPKGFLEVDANTLVISVNPNVPVKQIIADIQWPAAMLWNTVEPEEAETREWEKMESGAWLSCIARSHHRYPVPKDEARIIDQATNTLGDLHKPQVPPSIPVEL</sequence>
<name>A0A370TIM3_9HELO</name>
<keyword evidence="3" id="KW-1185">Reference proteome</keyword>
<proteinExistence type="predicted"/>
<feature type="domain" description="SRR1-like" evidence="1">
    <location>
        <begin position="148"/>
        <end position="269"/>
    </location>
</feature>
<protein>
    <recommendedName>
        <fullName evidence="1">SRR1-like domain-containing protein</fullName>
    </recommendedName>
</protein>
<evidence type="ECO:0000313" key="2">
    <source>
        <dbReference type="EMBL" id="RDL35203.1"/>
    </source>
</evidence>
<dbReference type="RefSeq" id="XP_031868026.1">
    <property type="nucleotide sequence ID" value="XM_032015757.1"/>
</dbReference>
<comment type="caution">
    <text evidence="2">The sequence shown here is derived from an EMBL/GenBank/DDBJ whole genome shotgun (WGS) entry which is preliminary data.</text>
</comment>